<name>A0A8J7MBD1_9RHOB</name>
<dbReference type="RefSeq" id="WP_200613045.1">
    <property type="nucleotide sequence ID" value="NZ_JAEHHL010000013.1"/>
</dbReference>
<dbReference type="GO" id="GO:0004519">
    <property type="term" value="F:endonuclease activity"/>
    <property type="evidence" value="ECO:0007669"/>
    <property type="project" value="UniProtKB-KW"/>
</dbReference>
<dbReference type="Pfam" id="PF03372">
    <property type="entry name" value="Exo_endo_phos"/>
    <property type="match status" value="1"/>
</dbReference>
<keyword evidence="2" id="KW-0540">Nuclease</keyword>
<dbReference type="AlphaFoldDB" id="A0A8J7MBD1"/>
<evidence type="ECO:0000313" key="3">
    <source>
        <dbReference type="Proteomes" id="UP000655420"/>
    </source>
</evidence>
<dbReference type="InterPro" id="IPR036691">
    <property type="entry name" value="Endo/exonu/phosph_ase_sf"/>
</dbReference>
<organism evidence="2 3">
    <name type="scientific">Thermohalobaculum xanthum</name>
    <dbReference type="NCBI Taxonomy" id="2753746"/>
    <lineage>
        <taxon>Bacteria</taxon>
        <taxon>Pseudomonadati</taxon>
        <taxon>Pseudomonadota</taxon>
        <taxon>Alphaproteobacteria</taxon>
        <taxon>Rhodobacterales</taxon>
        <taxon>Paracoccaceae</taxon>
        <taxon>Thermohalobaculum</taxon>
    </lineage>
</organism>
<keyword evidence="2" id="KW-0378">Hydrolase</keyword>
<protein>
    <submittedName>
        <fullName evidence="2">Endonuclease/exonuclease/phosphatase family protein</fullName>
    </submittedName>
</protein>
<evidence type="ECO:0000259" key="1">
    <source>
        <dbReference type="Pfam" id="PF03372"/>
    </source>
</evidence>
<keyword evidence="2" id="KW-0255">Endonuclease</keyword>
<evidence type="ECO:0000313" key="2">
    <source>
        <dbReference type="EMBL" id="MBK0401034.1"/>
    </source>
</evidence>
<dbReference type="Proteomes" id="UP000655420">
    <property type="component" value="Unassembled WGS sequence"/>
</dbReference>
<dbReference type="EMBL" id="JAEHHL010000013">
    <property type="protein sequence ID" value="MBK0401034.1"/>
    <property type="molecule type" value="Genomic_DNA"/>
</dbReference>
<sequence>MGFTVATLNAQNLISPGRPFYHGDGLSADDFDWKLDWLADQLLAMDADLVAVQEVFDAAALAALAARADARAAALAGGGYGGTLWRGGPWRPYGDGLRFARNLNENETHPRPGLAVLSRHRVLDSGHLQDISGRPVSVDFMQLRAGLAGEWSLTRLSRPIQWVRLDIEGREITLFNIHLKSPTPEFPHGGPDAPEGDLMNYDAVGRGRGAIRASLRRMGEALAVRREVVTVLEAGHPVIVAGDVNAPHMGDAALILAGERPDSDYTTEPRFGAEGTWTAEEDRIIRARIEGLRLDSAEAVASARVGRAAFHTSAFGGVYQSLDRLLLSAHFRDGDPRQIAWLGHLRAFNDHLNDGGLPRGRYDALASDHGQLVARIDWV</sequence>
<dbReference type="SUPFAM" id="SSF56219">
    <property type="entry name" value="DNase I-like"/>
    <property type="match status" value="1"/>
</dbReference>
<keyword evidence="3" id="KW-1185">Reference proteome</keyword>
<feature type="domain" description="Endonuclease/exonuclease/phosphatase" evidence="1">
    <location>
        <begin position="38"/>
        <end position="369"/>
    </location>
</feature>
<accession>A0A8J7MBD1</accession>
<dbReference type="Gene3D" id="3.60.10.10">
    <property type="entry name" value="Endonuclease/exonuclease/phosphatase"/>
    <property type="match status" value="1"/>
</dbReference>
<comment type="caution">
    <text evidence="2">The sequence shown here is derived from an EMBL/GenBank/DDBJ whole genome shotgun (WGS) entry which is preliminary data.</text>
</comment>
<reference evidence="2" key="1">
    <citation type="submission" date="2020-12" db="EMBL/GenBank/DDBJ databases">
        <title>Bacterial taxonomy.</title>
        <authorList>
            <person name="Pan X."/>
        </authorList>
    </citation>
    <scope>NUCLEOTIDE SEQUENCE</scope>
    <source>
        <strain evidence="2">M0105</strain>
    </source>
</reference>
<dbReference type="InterPro" id="IPR005135">
    <property type="entry name" value="Endo/exonuclease/phosphatase"/>
</dbReference>
<gene>
    <name evidence="2" type="ORF">H0I76_17695</name>
</gene>
<proteinExistence type="predicted"/>